<dbReference type="InterPro" id="IPR052037">
    <property type="entry name" value="LPS_export_LptA"/>
</dbReference>
<evidence type="ECO:0000313" key="6">
    <source>
        <dbReference type="EMBL" id="QRQ81977.1"/>
    </source>
</evidence>
<keyword evidence="3 4" id="KW-0574">Periplasm</keyword>
<evidence type="ECO:0000313" key="7">
    <source>
        <dbReference type="Proteomes" id="UP000653156"/>
    </source>
</evidence>
<dbReference type="EMBL" id="CP069798">
    <property type="protein sequence ID" value="QRQ81977.1"/>
    <property type="molecule type" value="Genomic_DNA"/>
</dbReference>
<comment type="function">
    <text evidence="4">Involved in the assembly of lipopolysaccharide (LPS). Required for the translocation of LPS from the inner membrane to the outer membrane.</text>
</comment>
<dbReference type="Proteomes" id="UP000653156">
    <property type="component" value="Chromosome"/>
</dbReference>
<feature type="signal peptide" evidence="4">
    <location>
        <begin position="1"/>
        <end position="23"/>
    </location>
</feature>
<comment type="subunit">
    <text evidence="4">Component of the lipopolysaccharide transport and assembly complex.</text>
</comment>
<dbReference type="GO" id="GO:0001530">
    <property type="term" value="F:lipopolysaccharide binding"/>
    <property type="evidence" value="ECO:0007669"/>
    <property type="project" value="InterPro"/>
</dbReference>
<reference evidence="6" key="1">
    <citation type="submission" date="2021-02" db="EMBL/GenBank/DDBJ databases">
        <title>Neisseriaceae sp. 26B isolated from the cloaca of a Common Toad-headed Turtle (Mesoclemmys nasuta).</title>
        <authorList>
            <person name="Spergser J."/>
            <person name="Busse H.-J."/>
        </authorList>
    </citation>
    <scope>NUCLEOTIDE SEQUENCE</scope>
    <source>
        <strain evidence="6">26B</strain>
    </source>
</reference>
<evidence type="ECO:0000259" key="5">
    <source>
        <dbReference type="Pfam" id="PF03968"/>
    </source>
</evidence>
<keyword evidence="1 4" id="KW-0813">Transport</keyword>
<organism evidence="6 7">
    <name type="scientific">Paralysiella testudinis</name>
    <dbReference type="NCBI Taxonomy" id="2809020"/>
    <lineage>
        <taxon>Bacteria</taxon>
        <taxon>Pseudomonadati</taxon>
        <taxon>Pseudomonadota</taxon>
        <taxon>Betaproteobacteria</taxon>
        <taxon>Neisseriales</taxon>
        <taxon>Neisseriaceae</taxon>
        <taxon>Paralysiella</taxon>
    </lineage>
</organism>
<keyword evidence="7" id="KW-1185">Reference proteome</keyword>
<evidence type="ECO:0000256" key="3">
    <source>
        <dbReference type="ARBA" id="ARBA00022764"/>
    </source>
</evidence>
<keyword evidence="2 4" id="KW-0732">Signal</keyword>
<dbReference type="PANTHER" id="PTHR36504:SF1">
    <property type="entry name" value="LIPOPOLYSACCHARIDE EXPORT SYSTEM PROTEIN LPTA"/>
    <property type="match status" value="1"/>
</dbReference>
<name>A0A892ZJI3_9NEIS</name>
<dbReference type="InterPro" id="IPR014340">
    <property type="entry name" value="LptA"/>
</dbReference>
<proteinExistence type="inferred from homology"/>
<gene>
    <name evidence="4 6" type="primary">lptA</name>
    <name evidence="6" type="ORF">JQU52_00580</name>
</gene>
<dbReference type="AlphaFoldDB" id="A0A892ZJI3"/>
<dbReference type="GO" id="GO:0015920">
    <property type="term" value="P:lipopolysaccharide transport"/>
    <property type="evidence" value="ECO:0007669"/>
    <property type="project" value="UniProtKB-UniRule"/>
</dbReference>
<comment type="similarity">
    <text evidence="4">Belongs to the LptA family.</text>
</comment>
<evidence type="ECO:0000256" key="4">
    <source>
        <dbReference type="HAMAP-Rule" id="MF_01914"/>
    </source>
</evidence>
<dbReference type="Pfam" id="PF03968">
    <property type="entry name" value="LptD_N"/>
    <property type="match status" value="1"/>
</dbReference>
<feature type="chain" id="PRO_5035023402" description="Lipopolysaccharide export system protein LptA" evidence="4">
    <location>
        <begin position="24"/>
        <end position="163"/>
    </location>
</feature>
<comment type="subcellular location">
    <subcellularLocation>
        <location evidence="4">Periplasm</location>
    </subcellularLocation>
</comment>
<dbReference type="GO" id="GO:0030288">
    <property type="term" value="C:outer membrane-bounded periplasmic space"/>
    <property type="evidence" value="ECO:0007669"/>
    <property type="project" value="TreeGrafter"/>
</dbReference>
<evidence type="ECO:0000256" key="2">
    <source>
        <dbReference type="ARBA" id="ARBA00022729"/>
    </source>
</evidence>
<dbReference type="NCBIfam" id="TIGR03002">
    <property type="entry name" value="outer_YhbN_LptA"/>
    <property type="match status" value="1"/>
</dbReference>
<dbReference type="InterPro" id="IPR005653">
    <property type="entry name" value="OstA-like_N"/>
</dbReference>
<dbReference type="Gene3D" id="2.60.450.10">
    <property type="entry name" value="Lipopolysaccharide (LPS) transport protein A like domain"/>
    <property type="match status" value="1"/>
</dbReference>
<dbReference type="GO" id="GO:0017089">
    <property type="term" value="F:glycolipid transfer activity"/>
    <property type="evidence" value="ECO:0007669"/>
    <property type="project" value="TreeGrafter"/>
</dbReference>
<accession>A0A892ZJI3</accession>
<dbReference type="GO" id="GO:0043165">
    <property type="term" value="P:Gram-negative-bacterium-type cell outer membrane assembly"/>
    <property type="evidence" value="ECO:0007669"/>
    <property type="project" value="UniProtKB-UniRule"/>
</dbReference>
<dbReference type="PANTHER" id="PTHR36504">
    <property type="entry name" value="LIPOPOLYSACCHARIDE EXPORT SYSTEM PROTEIN LPTA"/>
    <property type="match status" value="1"/>
</dbReference>
<dbReference type="GO" id="GO:0009279">
    <property type="term" value="C:cell outer membrane"/>
    <property type="evidence" value="ECO:0007669"/>
    <property type="project" value="TreeGrafter"/>
</dbReference>
<feature type="domain" description="Organic solvent tolerance-like N-terminal" evidence="5">
    <location>
        <begin position="34"/>
        <end position="142"/>
    </location>
</feature>
<dbReference type="KEGG" id="ptes:JQU52_00580"/>
<evidence type="ECO:0000256" key="1">
    <source>
        <dbReference type="ARBA" id="ARBA00022448"/>
    </source>
</evidence>
<protein>
    <recommendedName>
        <fullName evidence="4">Lipopolysaccharide export system protein LptA</fullName>
    </recommendedName>
</protein>
<dbReference type="HAMAP" id="MF_01914">
    <property type="entry name" value="LPS_assembly_LptA"/>
    <property type="match status" value="1"/>
</dbReference>
<sequence precursor="true">MTPKNLKLLAVCLLTGISTHAWALESDRNQPIAIEADQGSLDQGNQSTVFSGNVQIRQGSLYINAARVEVNRDNAGNQTMRASGRPVQFGQQLEKDGMVKGQANEVRYASASGIVTLTGNARVERGSDMARGHSIVYNTRTEVYTVSGGGKGRVSVLIQPQNK</sequence>
<dbReference type="RefSeq" id="WP_230339274.1">
    <property type="nucleotide sequence ID" value="NZ_CP069798.1"/>
</dbReference>